<evidence type="ECO:0000256" key="6">
    <source>
        <dbReference type="ARBA" id="ARBA00022692"/>
    </source>
</evidence>
<evidence type="ECO:0000256" key="13">
    <source>
        <dbReference type="ARBA" id="ARBA00023237"/>
    </source>
</evidence>
<keyword evidence="13 14" id="KW-0998">Cell outer membrane</keyword>
<dbReference type="Pfam" id="PF07715">
    <property type="entry name" value="Plug"/>
    <property type="match status" value="1"/>
</dbReference>
<comment type="subcellular location">
    <subcellularLocation>
        <location evidence="1 14">Cell outer membrane</location>
        <topology evidence="1 14">Multi-pass membrane protein</topology>
    </subcellularLocation>
</comment>
<keyword evidence="19" id="KW-1185">Reference proteome</keyword>
<evidence type="ECO:0000256" key="9">
    <source>
        <dbReference type="ARBA" id="ARBA00023065"/>
    </source>
</evidence>
<evidence type="ECO:0000256" key="10">
    <source>
        <dbReference type="ARBA" id="ARBA00023077"/>
    </source>
</evidence>
<dbReference type="InterPro" id="IPR012910">
    <property type="entry name" value="Plug_dom"/>
</dbReference>
<keyword evidence="9" id="KW-0406">Ion transport</keyword>
<evidence type="ECO:0000256" key="11">
    <source>
        <dbReference type="ARBA" id="ARBA00023136"/>
    </source>
</evidence>
<dbReference type="PANTHER" id="PTHR32552:SF68">
    <property type="entry name" value="FERRICHROME OUTER MEMBRANE TRANSPORTER_PHAGE RECEPTOR"/>
    <property type="match status" value="1"/>
</dbReference>
<keyword evidence="11 14" id="KW-0472">Membrane</keyword>
<sequence length="798" mass="88196">MKLFTSKRQRFYTRALQSFILLALFFVPMLLNAAPPTRGVITGKVVTNDGQPAQFATIILDDKKTIHVNKDGVYRIENLEAGTYNIAVSFAGQEPQTKTVEVKTGETATADFALTISAQNLNEVVIIGSKYSVAARKKSSTASRLPLNYLENPQSYSVIDKELIGEQMAITLEESFRNVPGAVPAKTGGGMPAFASRGFYNTENLRNGMATNLKTGIDLASVERVEAVKGPSSTLFGGPMVAFGGLVNYITKKPYQKFGGEVSYTAGSFELNRLAADINTPLNDDKTVLFRINLAAQNKNDFQDQGYGSTLVVSPSITYLVNDKLTFHFDADIQTFKGTNNTAWTTTSGVKATSLDQLKLDFKRSLIDNSFVSNQYSKSYIVQAEYKMSEHWTSQTNFSSSSGGYNDLNYFYQFWTSDSTVARNVDVFAPDKTNRTEIQQNFIGDFHIGRFRNRVVIGLDYLSQYRSYKYRRELMDVVNINQPIPSIRKEQLDDRLSQNSALASNATSRYKYYAAYISDVFNISEQLMVMASLRADRINSQGTYNWLTQVITPNTNYNQAALSPKLGIVYQPVKDKVALFANYMSGFNTQTPALNSDGTVVSAKPKYGNQWEGGVKLDLLQNKLSATISYYNIGVKNAMRLFTQDSKSFYAYDGEAKSKGVEAEVIGNPFAGFNFVAGYGFNENSITKAASNVGKSNIGTPKHVGNFWASYALLNGGLKGLGFGAGAMYSAEAYVDAANTVTMPAYTVIDATVFYNVQQFHLGFKANNIANKKYWVSDGFYSHPMATTNFLATIAYKF</sequence>
<evidence type="ECO:0000256" key="7">
    <source>
        <dbReference type="ARBA" id="ARBA00022729"/>
    </source>
</evidence>
<dbReference type="GO" id="GO:0030246">
    <property type="term" value="F:carbohydrate binding"/>
    <property type="evidence" value="ECO:0007669"/>
    <property type="project" value="InterPro"/>
</dbReference>
<evidence type="ECO:0000256" key="15">
    <source>
        <dbReference type="RuleBase" id="RU003357"/>
    </source>
</evidence>
<keyword evidence="4 14" id="KW-1134">Transmembrane beta strand</keyword>
<evidence type="ECO:0000259" key="16">
    <source>
        <dbReference type="Pfam" id="PF00593"/>
    </source>
</evidence>
<dbReference type="AlphaFoldDB" id="A0A173MCM3"/>
<accession>A0A173MCM3</accession>
<keyword evidence="10 15" id="KW-0798">TonB box</keyword>
<dbReference type="Pfam" id="PF13620">
    <property type="entry name" value="CarboxypepD_reg"/>
    <property type="match status" value="1"/>
</dbReference>
<dbReference type="STRING" id="477680.SAMN05421788_105222"/>
<dbReference type="InterPro" id="IPR036942">
    <property type="entry name" value="Beta-barrel_TonB_sf"/>
</dbReference>
<evidence type="ECO:0000259" key="17">
    <source>
        <dbReference type="Pfam" id="PF07715"/>
    </source>
</evidence>
<keyword evidence="5" id="KW-0410">Iron transport</keyword>
<evidence type="ECO:0000256" key="12">
    <source>
        <dbReference type="ARBA" id="ARBA00023170"/>
    </source>
</evidence>
<proteinExistence type="inferred from homology"/>
<reference evidence="19" key="1">
    <citation type="submission" date="2017-01" db="EMBL/GenBank/DDBJ databases">
        <authorList>
            <person name="Varghese N."/>
            <person name="Submissions S."/>
        </authorList>
    </citation>
    <scope>NUCLEOTIDE SEQUENCE [LARGE SCALE GENOMIC DNA]</scope>
    <source>
        <strain evidence="19">DSM 21054</strain>
    </source>
</reference>
<dbReference type="OrthoDB" id="9758472at2"/>
<dbReference type="PROSITE" id="PS52016">
    <property type="entry name" value="TONB_DEPENDENT_REC_3"/>
    <property type="match status" value="1"/>
</dbReference>
<dbReference type="SUPFAM" id="SSF49452">
    <property type="entry name" value="Starch-binding domain-like"/>
    <property type="match status" value="1"/>
</dbReference>
<feature type="domain" description="TonB-dependent receptor-like beta-barrel" evidence="16">
    <location>
        <begin position="328"/>
        <end position="769"/>
    </location>
</feature>
<dbReference type="InterPro" id="IPR013784">
    <property type="entry name" value="Carb-bd-like_fold"/>
</dbReference>
<evidence type="ECO:0000256" key="2">
    <source>
        <dbReference type="ARBA" id="ARBA00009810"/>
    </source>
</evidence>
<dbReference type="PANTHER" id="PTHR32552">
    <property type="entry name" value="FERRICHROME IRON RECEPTOR-RELATED"/>
    <property type="match status" value="1"/>
</dbReference>
<evidence type="ECO:0000256" key="1">
    <source>
        <dbReference type="ARBA" id="ARBA00004571"/>
    </source>
</evidence>
<keyword evidence="8" id="KW-0408">Iron</keyword>
<dbReference type="KEGG" id="fln:FLA_1329"/>
<dbReference type="InterPro" id="IPR000531">
    <property type="entry name" value="Beta-barrel_TonB"/>
</dbReference>
<dbReference type="EMBL" id="FTOR01000005">
    <property type="protein sequence ID" value="SIT21988.1"/>
    <property type="molecule type" value="Genomic_DNA"/>
</dbReference>
<dbReference type="InterPro" id="IPR010105">
    <property type="entry name" value="TonB_sidphr_rcpt"/>
</dbReference>
<dbReference type="Pfam" id="PF00593">
    <property type="entry name" value="TonB_dep_Rec_b-barrel"/>
    <property type="match status" value="1"/>
</dbReference>
<keyword evidence="3 14" id="KW-0813">Transport</keyword>
<evidence type="ECO:0000256" key="14">
    <source>
        <dbReference type="PROSITE-ProRule" id="PRU01360"/>
    </source>
</evidence>
<evidence type="ECO:0000256" key="8">
    <source>
        <dbReference type="ARBA" id="ARBA00023004"/>
    </source>
</evidence>
<dbReference type="NCBIfam" id="TIGR01783">
    <property type="entry name" value="TonB-siderophor"/>
    <property type="match status" value="1"/>
</dbReference>
<dbReference type="RefSeq" id="WP_076380059.1">
    <property type="nucleotide sequence ID" value="NZ_AP017422.1"/>
</dbReference>
<dbReference type="Proteomes" id="UP000186917">
    <property type="component" value="Unassembled WGS sequence"/>
</dbReference>
<evidence type="ECO:0000313" key="19">
    <source>
        <dbReference type="Proteomes" id="UP000186917"/>
    </source>
</evidence>
<dbReference type="Gene3D" id="2.60.40.1120">
    <property type="entry name" value="Carboxypeptidase-like, regulatory domain"/>
    <property type="match status" value="1"/>
</dbReference>
<evidence type="ECO:0000313" key="18">
    <source>
        <dbReference type="EMBL" id="SIT21988.1"/>
    </source>
</evidence>
<dbReference type="Gene3D" id="2.170.130.10">
    <property type="entry name" value="TonB-dependent receptor, plug domain"/>
    <property type="match status" value="1"/>
</dbReference>
<dbReference type="InterPro" id="IPR039426">
    <property type="entry name" value="TonB-dep_rcpt-like"/>
</dbReference>
<dbReference type="SUPFAM" id="SSF56935">
    <property type="entry name" value="Porins"/>
    <property type="match status" value="1"/>
</dbReference>
<dbReference type="GO" id="GO:0015344">
    <property type="term" value="F:siderophore uptake transmembrane transporter activity"/>
    <property type="evidence" value="ECO:0007669"/>
    <property type="project" value="TreeGrafter"/>
</dbReference>
<keyword evidence="7" id="KW-0732">Signal</keyword>
<feature type="domain" description="TonB-dependent receptor plug" evidence="17">
    <location>
        <begin position="151"/>
        <end position="238"/>
    </location>
</feature>
<keyword evidence="6 14" id="KW-0812">Transmembrane</keyword>
<evidence type="ECO:0000256" key="4">
    <source>
        <dbReference type="ARBA" id="ARBA00022452"/>
    </source>
</evidence>
<dbReference type="GO" id="GO:0015891">
    <property type="term" value="P:siderophore transport"/>
    <property type="evidence" value="ECO:0007669"/>
    <property type="project" value="InterPro"/>
</dbReference>
<keyword evidence="12" id="KW-0675">Receptor</keyword>
<dbReference type="GO" id="GO:0009279">
    <property type="term" value="C:cell outer membrane"/>
    <property type="evidence" value="ECO:0007669"/>
    <property type="project" value="UniProtKB-SubCell"/>
</dbReference>
<dbReference type="Gene3D" id="2.40.170.20">
    <property type="entry name" value="TonB-dependent receptor, beta-barrel domain"/>
    <property type="match status" value="1"/>
</dbReference>
<gene>
    <name evidence="18" type="ORF">SAMN05421788_105222</name>
</gene>
<dbReference type="CDD" id="cd01347">
    <property type="entry name" value="ligand_gated_channel"/>
    <property type="match status" value="1"/>
</dbReference>
<dbReference type="GO" id="GO:0038023">
    <property type="term" value="F:signaling receptor activity"/>
    <property type="evidence" value="ECO:0007669"/>
    <property type="project" value="InterPro"/>
</dbReference>
<name>A0A173MCM3_9BACT</name>
<protein>
    <submittedName>
        <fullName evidence="18">Iron complex outermembrane recepter protein</fullName>
    </submittedName>
</protein>
<evidence type="ECO:0000256" key="5">
    <source>
        <dbReference type="ARBA" id="ARBA00022496"/>
    </source>
</evidence>
<comment type="similarity">
    <text evidence="2 14 15">Belongs to the TonB-dependent receptor family.</text>
</comment>
<dbReference type="InterPro" id="IPR037066">
    <property type="entry name" value="Plug_dom_sf"/>
</dbReference>
<organism evidence="18 19">
    <name type="scientific">Filimonas lacunae</name>
    <dbReference type="NCBI Taxonomy" id="477680"/>
    <lineage>
        <taxon>Bacteria</taxon>
        <taxon>Pseudomonadati</taxon>
        <taxon>Bacteroidota</taxon>
        <taxon>Chitinophagia</taxon>
        <taxon>Chitinophagales</taxon>
        <taxon>Chitinophagaceae</taxon>
        <taxon>Filimonas</taxon>
    </lineage>
</organism>
<evidence type="ECO:0000256" key="3">
    <source>
        <dbReference type="ARBA" id="ARBA00022448"/>
    </source>
</evidence>